<gene>
    <name evidence="5" type="ORF">GCM10023173_09740</name>
</gene>
<protein>
    <submittedName>
        <fullName evidence="5">Shikimate dehydrogenase</fullName>
    </submittedName>
</protein>
<dbReference type="Gene3D" id="3.40.50.10860">
    <property type="entry name" value="Leucine Dehydrogenase, chain A, domain 1"/>
    <property type="match status" value="1"/>
</dbReference>
<evidence type="ECO:0000313" key="5">
    <source>
        <dbReference type="EMBL" id="GAA4513768.1"/>
    </source>
</evidence>
<feature type="domain" description="Shikimate dehydrogenase substrate binding N-terminal" evidence="4">
    <location>
        <begin position="6"/>
        <end position="88"/>
    </location>
</feature>
<dbReference type="RefSeq" id="WP_345065522.1">
    <property type="nucleotide sequence ID" value="NZ_BAABGR010000009.1"/>
</dbReference>
<dbReference type="InterPro" id="IPR036291">
    <property type="entry name" value="NAD(P)-bd_dom_sf"/>
</dbReference>
<sequence>MIKLGLIGFPLGHSFSKKYYLEKFEKENIENIDYDLYPIENIADFPKLYQEDECFKGFNVTIPHKQAVMTFLDELSEEAEAINAVNCITIERKNGTTILKGYNTDAFGFQNSLEPLLRPHHTKALVLGNGGAAKAVCYVLNKLDISYKIVSRSLNNGDITYDTLDEQLIKEHTLLINCSPLGTFPKIEECPAIPYEFVTDKHLLYDLIYNPEETTFLRKGKERGASTKNGYEMLVLQAEKNWEIWRNNF</sequence>
<dbReference type="EMBL" id="BAABGR010000009">
    <property type="protein sequence ID" value="GAA4513768.1"/>
    <property type="molecule type" value="Genomic_DNA"/>
</dbReference>
<dbReference type="CDD" id="cd01065">
    <property type="entry name" value="NAD_bind_Shikimate_DH"/>
    <property type="match status" value="1"/>
</dbReference>
<dbReference type="InterPro" id="IPR022893">
    <property type="entry name" value="Shikimate_DH_fam"/>
</dbReference>
<dbReference type="Proteomes" id="UP001500394">
    <property type="component" value="Unassembled WGS sequence"/>
</dbReference>
<dbReference type="InterPro" id="IPR046346">
    <property type="entry name" value="Aminoacid_DH-like_N_sf"/>
</dbReference>
<comment type="caution">
    <text evidence="5">The sequence shown here is derived from an EMBL/GenBank/DDBJ whole genome shotgun (WGS) entry which is preliminary data.</text>
</comment>
<keyword evidence="3" id="KW-0028">Amino-acid biosynthesis</keyword>
<dbReference type="SUPFAM" id="SSF53223">
    <property type="entry name" value="Aminoacid dehydrogenase-like, N-terminal domain"/>
    <property type="match status" value="1"/>
</dbReference>
<organism evidence="5 6">
    <name type="scientific">Sphingobacterium thermophilum</name>
    <dbReference type="NCBI Taxonomy" id="768534"/>
    <lineage>
        <taxon>Bacteria</taxon>
        <taxon>Pseudomonadati</taxon>
        <taxon>Bacteroidota</taxon>
        <taxon>Sphingobacteriia</taxon>
        <taxon>Sphingobacteriales</taxon>
        <taxon>Sphingobacteriaceae</taxon>
        <taxon>Sphingobacterium</taxon>
    </lineage>
</organism>
<reference evidence="6" key="1">
    <citation type="journal article" date="2019" name="Int. J. Syst. Evol. Microbiol.">
        <title>The Global Catalogue of Microorganisms (GCM) 10K type strain sequencing project: providing services to taxonomists for standard genome sequencing and annotation.</title>
        <authorList>
            <consortium name="The Broad Institute Genomics Platform"/>
            <consortium name="The Broad Institute Genome Sequencing Center for Infectious Disease"/>
            <person name="Wu L."/>
            <person name="Ma J."/>
        </authorList>
    </citation>
    <scope>NUCLEOTIDE SEQUENCE [LARGE SCALE GENOMIC DNA]</scope>
    <source>
        <strain evidence="6">JCM 17858</strain>
    </source>
</reference>
<dbReference type="PANTHER" id="PTHR21089:SF1">
    <property type="entry name" value="BIFUNCTIONAL 3-DEHYDROQUINATE DEHYDRATASE_SHIKIMATE DEHYDROGENASE, CHLOROPLASTIC"/>
    <property type="match status" value="1"/>
</dbReference>
<proteinExistence type="predicted"/>
<keyword evidence="6" id="KW-1185">Reference proteome</keyword>
<name>A0ABP8QZ26_9SPHI</name>
<evidence type="ECO:0000259" key="4">
    <source>
        <dbReference type="Pfam" id="PF08501"/>
    </source>
</evidence>
<evidence type="ECO:0000256" key="1">
    <source>
        <dbReference type="ARBA" id="ARBA00004871"/>
    </source>
</evidence>
<dbReference type="Pfam" id="PF08501">
    <property type="entry name" value="Shikimate_dh_N"/>
    <property type="match status" value="1"/>
</dbReference>
<dbReference type="Gene3D" id="3.40.50.720">
    <property type="entry name" value="NAD(P)-binding Rossmann-like Domain"/>
    <property type="match status" value="1"/>
</dbReference>
<dbReference type="InterPro" id="IPR013708">
    <property type="entry name" value="Shikimate_DH-bd_N"/>
</dbReference>
<keyword evidence="2" id="KW-0560">Oxidoreductase</keyword>
<dbReference type="PANTHER" id="PTHR21089">
    <property type="entry name" value="SHIKIMATE DEHYDROGENASE"/>
    <property type="match status" value="1"/>
</dbReference>
<keyword evidence="3" id="KW-0057">Aromatic amino acid biosynthesis</keyword>
<evidence type="ECO:0000313" key="6">
    <source>
        <dbReference type="Proteomes" id="UP001500394"/>
    </source>
</evidence>
<evidence type="ECO:0000256" key="3">
    <source>
        <dbReference type="ARBA" id="ARBA00023141"/>
    </source>
</evidence>
<comment type="pathway">
    <text evidence="1">Metabolic intermediate biosynthesis; chorismate biosynthesis; chorismate from D-erythrose 4-phosphate and phosphoenolpyruvate: step 4/7.</text>
</comment>
<dbReference type="SUPFAM" id="SSF51735">
    <property type="entry name" value="NAD(P)-binding Rossmann-fold domains"/>
    <property type="match status" value="1"/>
</dbReference>
<evidence type="ECO:0000256" key="2">
    <source>
        <dbReference type="ARBA" id="ARBA00023002"/>
    </source>
</evidence>
<accession>A0ABP8QZ26</accession>